<feature type="binding site" evidence="7">
    <location>
        <begin position="290"/>
        <end position="297"/>
    </location>
    <ligand>
        <name>ATP</name>
        <dbReference type="ChEBI" id="CHEBI:30616"/>
    </ligand>
</feature>
<sequence>MPDTLKITLAQLNQSVGDIPGNAEGVLAARKQAAGSDLIVFPELHLVGYPPEDLILKPSLIERAAAELQTLAKASASAGPAMLVGTAIVLDGALHNAVALLDQGKVAAVRLKHELPNYGTFDEMRLFQPGPLPEPIILRGTMIGVPICEDIWRPEVCRHLADFGAEIFICINGSPYEINKDALRIEGVAKRRAVDTGLPLAYLNRVGGQDELAFDGASFVVNGDGGLAVQLRDWEEQVVQTNWTKTAQGWRCDRGQLETLAEHPEDIYCAMVLALRDYVNRNGFPGVVLGLSGGIDSAACAAIAVDALGAERVWGVMMPSRFTSQASLDDAAACAKALGIRYTVMPIGSAVDGFDSMLGEVFDGTNRGLAEENLQSRVRGTALMALSNKFGPMLMTTGNKSEMSVGYATIYGDMAGGYNPLKDAYKTTVFAISRWRNRHVPRIGLGPEGTVIPERILTKAPTAELRDNQRDSDSLPPYDVLDPILLGLVEHDKSVEQVVAEGFDRATVEHVERLLHLAEYKRRQAPPGVKLTARNFGRDRRYPITHAFRSGGEVSDAPLGTSRSSST</sequence>
<evidence type="ECO:0000313" key="12">
    <source>
        <dbReference type="EMBL" id="SLJ94776.1"/>
    </source>
</evidence>
<dbReference type="PROSITE" id="PS50263">
    <property type="entry name" value="CN_HYDROLASE"/>
    <property type="match status" value="1"/>
</dbReference>
<dbReference type="PIRSF" id="PIRSF006630">
    <property type="entry name" value="NADS_GAT"/>
    <property type="match status" value="1"/>
</dbReference>
<keyword evidence="13" id="KW-1185">Reference proteome</keyword>
<comment type="function">
    <text evidence="7">Catalyzes the ATP-dependent amidation of deamido-NAD to form NAD. Uses L-glutamine as a nitrogen source.</text>
</comment>
<evidence type="ECO:0000259" key="11">
    <source>
        <dbReference type="PROSITE" id="PS50263"/>
    </source>
</evidence>
<dbReference type="SUPFAM" id="SSF52402">
    <property type="entry name" value="Adenine nucleotide alpha hydrolases-like"/>
    <property type="match status" value="1"/>
</dbReference>
<dbReference type="InterPro" id="IPR014445">
    <property type="entry name" value="Gln-dep_NAD_synthase"/>
</dbReference>
<evidence type="ECO:0000256" key="9">
    <source>
        <dbReference type="PROSITE-ProRule" id="PRU10139"/>
    </source>
</evidence>
<dbReference type="STRING" id="428990.SAMN06295987_102342"/>
<dbReference type="InterPro" id="IPR014729">
    <property type="entry name" value="Rossmann-like_a/b/a_fold"/>
</dbReference>
<dbReference type="FunFam" id="3.40.50.620:FF:000106">
    <property type="entry name" value="Glutamine-dependent NAD(+) synthetase"/>
    <property type="match status" value="1"/>
</dbReference>
<evidence type="ECO:0000256" key="3">
    <source>
        <dbReference type="ARBA" id="ARBA00022598"/>
    </source>
</evidence>
<protein>
    <recommendedName>
        <fullName evidence="7 8">Glutamine-dependent NAD(+) synthetase</fullName>
        <ecNumber evidence="7 8">6.3.5.1</ecNumber>
    </recommendedName>
    <alternativeName>
        <fullName evidence="7 8">NAD(+) synthase [glutamine-hydrolyzing]</fullName>
    </alternativeName>
</protein>
<feature type="binding site" evidence="7">
    <location>
        <position position="402"/>
    </location>
    <ligand>
        <name>deamido-NAD(+)</name>
        <dbReference type="ChEBI" id="CHEBI:58437"/>
        <note>ligand shared between two neighboring subunits</note>
    </ligand>
</feature>
<dbReference type="HAMAP" id="MF_02090">
    <property type="entry name" value="NadE_glutamine_dep"/>
    <property type="match status" value="1"/>
</dbReference>
<feature type="domain" description="CN hydrolase" evidence="11">
    <location>
        <begin position="5"/>
        <end position="245"/>
    </location>
</feature>
<feature type="binding site" evidence="7">
    <location>
        <position position="174"/>
    </location>
    <ligand>
        <name>L-glutamine</name>
        <dbReference type="ChEBI" id="CHEBI:58359"/>
    </ligand>
</feature>
<feature type="active site" description="Proton acceptor; for glutaminase activity" evidence="7">
    <location>
        <position position="43"/>
    </location>
</feature>
<name>A0A1U6HG92_9SPHN</name>
<evidence type="ECO:0000256" key="4">
    <source>
        <dbReference type="ARBA" id="ARBA00022741"/>
    </source>
</evidence>
<feature type="active site" description="For glutaminase activity" evidence="7">
    <location>
        <position position="112"/>
    </location>
</feature>
<keyword evidence="4 7" id="KW-0547">Nucleotide-binding</keyword>
<dbReference type="GO" id="GO:0003952">
    <property type="term" value="F:NAD+ synthase (glutamine-hydrolyzing) activity"/>
    <property type="evidence" value="ECO:0007669"/>
    <property type="project" value="UniProtKB-UniRule"/>
</dbReference>
<dbReference type="NCBIfam" id="TIGR00552">
    <property type="entry name" value="nadE"/>
    <property type="match status" value="1"/>
</dbReference>
<evidence type="ECO:0000256" key="10">
    <source>
        <dbReference type="RuleBase" id="RU003811"/>
    </source>
</evidence>
<dbReference type="CDD" id="cd07570">
    <property type="entry name" value="GAT_Gln-NAD-synth"/>
    <property type="match status" value="1"/>
</dbReference>
<dbReference type="CDD" id="cd00553">
    <property type="entry name" value="NAD_synthase"/>
    <property type="match status" value="1"/>
</dbReference>
<dbReference type="InterPro" id="IPR003694">
    <property type="entry name" value="NAD_synthase"/>
</dbReference>
<evidence type="ECO:0000256" key="5">
    <source>
        <dbReference type="ARBA" id="ARBA00022840"/>
    </source>
</evidence>
<organism evidence="12 13">
    <name type="scientific">Novosphingobium mathurense</name>
    <dbReference type="NCBI Taxonomy" id="428990"/>
    <lineage>
        <taxon>Bacteria</taxon>
        <taxon>Pseudomonadati</taxon>
        <taxon>Pseudomonadota</taxon>
        <taxon>Alphaproteobacteria</taxon>
        <taxon>Sphingomonadales</taxon>
        <taxon>Sphingomonadaceae</taxon>
        <taxon>Novosphingobium</taxon>
    </lineage>
</organism>
<dbReference type="EC" id="6.3.5.1" evidence="7 8"/>
<dbReference type="NCBIfam" id="NF010588">
    <property type="entry name" value="PRK13981.1"/>
    <property type="match status" value="1"/>
</dbReference>
<dbReference type="PANTHER" id="PTHR23090:SF9">
    <property type="entry name" value="GLUTAMINE-DEPENDENT NAD(+) SYNTHETASE"/>
    <property type="match status" value="1"/>
</dbReference>
<feature type="binding site" evidence="7">
    <location>
        <position position="180"/>
    </location>
    <ligand>
        <name>L-glutamine</name>
        <dbReference type="ChEBI" id="CHEBI:58359"/>
    </ligand>
</feature>
<comment type="pathway">
    <text evidence="1 7 8">Cofactor biosynthesis; NAD(+) biosynthesis; NAD(+) from deamido-NAD(+) (L-Gln route): step 1/1.</text>
</comment>
<dbReference type="PANTHER" id="PTHR23090">
    <property type="entry name" value="NH 3 /GLUTAMINE-DEPENDENT NAD + SYNTHETASE"/>
    <property type="match status" value="1"/>
</dbReference>
<dbReference type="RefSeq" id="WP_079730057.1">
    <property type="nucleotide sequence ID" value="NZ_FVZE01000002.1"/>
</dbReference>
<comment type="similarity">
    <text evidence="2 7 8">In the C-terminal section; belongs to the NAD synthetase family.</text>
</comment>
<accession>A0A1U6HG92</accession>
<evidence type="ECO:0000256" key="2">
    <source>
        <dbReference type="ARBA" id="ARBA00007145"/>
    </source>
</evidence>
<keyword evidence="5 7" id="KW-0067">ATP-binding</keyword>
<keyword evidence="3 7" id="KW-0436">Ligase</keyword>
<dbReference type="SUPFAM" id="SSF56317">
    <property type="entry name" value="Carbon-nitrogen hydrolase"/>
    <property type="match status" value="1"/>
</dbReference>
<evidence type="ECO:0000256" key="6">
    <source>
        <dbReference type="ARBA" id="ARBA00023027"/>
    </source>
</evidence>
<dbReference type="AlphaFoldDB" id="A0A1U6HG92"/>
<dbReference type="PROSITE" id="PS00920">
    <property type="entry name" value="NITRIL_CHT_1"/>
    <property type="match status" value="1"/>
</dbReference>
<feature type="binding site" evidence="7">
    <location>
        <position position="118"/>
    </location>
    <ligand>
        <name>L-glutamine</name>
        <dbReference type="ChEBI" id="CHEBI:58359"/>
    </ligand>
</feature>
<dbReference type="Gene3D" id="3.60.110.10">
    <property type="entry name" value="Carbon-nitrogen hydrolase"/>
    <property type="match status" value="1"/>
</dbReference>
<dbReference type="UniPathway" id="UPA00253">
    <property type="reaction ID" value="UER00334"/>
</dbReference>
<evidence type="ECO:0000256" key="7">
    <source>
        <dbReference type="HAMAP-Rule" id="MF_02090"/>
    </source>
</evidence>
<dbReference type="InterPro" id="IPR003010">
    <property type="entry name" value="C-N_Hydrolase"/>
</dbReference>
<dbReference type="GO" id="GO:0008795">
    <property type="term" value="F:NAD+ synthase activity"/>
    <property type="evidence" value="ECO:0007669"/>
    <property type="project" value="UniProtKB-UniRule"/>
</dbReference>
<reference evidence="13" key="1">
    <citation type="submission" date="2017-02" db="EMBL/GenBank/DDBJ databases">
        <authorList>
            <person name="Varghese N."/>
            <person name="Submissions S."/>
        </authorList>
    </citation>
    <scope>NUCLEOTIDE SEQUENCE [LARGE SCALE GENOMIC DNA]</scope>
    <source>
        <strain evidence="13">SM117</strain>
    </source>
</reference>
<comment type="similarity">
    <text evidence="10">Belongs to the NAD synthetase family.</text>
</comment>
<feature type="active site" description="Proton acceptor" evidence="9">
    <location>
        <position position="43"/>
    </location>
</feature>
<comment type="caution">
    <text evidence="7">Lacks conserved residue(s) required for the propagation of feature annotation.</text>
</comment>
<evidence type="ECO:0000256" key="1">
    <source>
        <dbReference type="ARBA" id="ARBA00005188"/>
    </source>
</evidence>
<dbReference type="GO" id="GO:0000257">
    <property type="term" value="F:nitrilase activity"/>
    <property type="evidence" value="ECO:0007669"/>
    <property type="project" value="UniProtKB-ARBA"/>
</dbReference>
<keyword evidence="6 7" id="KW-0520">NAD</keyword>
<dbReference type="Proteomes" id="UP000190989">
    <property type="component" value="Unassembled WGS sequence"/>
</dbReference>
<dbReference type="GO" id="GO:0005737">
    <property type="term" value="C:cytoplasm"/>
    <property type="evidence" value="ECO:0007669"/>
    <property type="project" value="InterPro"/>
</dbReference>
<dbReference type="Pfam" id="PF00795">
    <property type="entry name" value="CN_hydrolase"/>
    <property type="match status" value="1"/>
</dbReference>
<dbReference type="Gene3D" id="3.40.50.620">
    <property type="entry name" value="HUPs"/>
    <property type="match status" value="1"/>
</dbReference>
<dbReference type="EMBL" id="FVZE01000002">
    <property type="protein sequence ID" value="SLJ94776.1"/>
    <property type="molecule type" value="Genomic_DNA"/>
</dbReference>
<feature type="active site" description="Nucleophile; for glutaminase activity" evidence="7">
    <location>
        <position position="148"/>
    </location>
</feature>
<dbReference type="InterPro" id="IPR022310">
    <property type="entry name" value="NAD/GMP_synthase"/>
</dbReference>
<dbReference type="GO" id="GO:0004359">
    <property type="term" value="F:glutaminase activity"/>
    <property type="evidence" value="ECO:0007669"/>
    <property type="project" value="InterPro"/>
</dbReference>
<dbReference type="InterPro" id="IPR000132">
    <property type="entry name" value="Nitrilase/CN_hydratase_CS"/>
</dbReference>
<comment type="catalytic activity">
    <reaction evidence="7 8">
        <text>deamido-NAD(+) + L-glutamine + ATP + H2O = L-glutamate + AMP + diphosphate + NAD(+) + H(+)</text>
        <dbReference type="Rhea" id="RHEA:24384"/>
        <dbReference type="ChEBI" id="CHEBI:15377"/>
        <dbReference type="ChEBI" id="CHEBI:15378"/>
        <dbReference type="ChEBI" id="CHEBI:29985"/>
        <dbReference type="ChEBI" id="CHEBI:30616"/>
        <dbReference type="ChEBI" id="CHEBI:33019"/>
        <dbReference type="ChEBI" id="CHEBI:57540"/>
        <dbReference type="ChEBI" id="CHEBI:58359"/>
        <dbReference type="ChEBI" id="CHEBI:58437"/>
        <dbReference type="ChEBI" id="CHEBI:456215"/>
        <dbReference type="EC" id="6.3.5.1"/>
    </reaction>
</comment>
<dbReference type="InterPro" id="IPR036526">
    <property type="entry name" value="C-N_Hydrolase_sf"/>
</dbReference>
<evidence type="ECO:0000256" key="8">
    <source>
        <dbReference type="PIRNR" id="PIRNR006630"/>
    </source>
</evidence>
<evidence type="ECO:0000313" key="13">
    <source>
        <dbReference type="Proteomes" id="UP000190989"/>
    </source>
</evidence>
<dbReference type="GO" id="GO:0009435">
    <property type="term" value="P:NAD+ biosynthetic process"/>
    <property type="evidence" value="ECO:0007669"/>
    <property type="project" value="UniProtKB-UniRule"/>
</dbReference>
<feature type="binding site" evidence="7">
    <location>
        <position position="521"/>
    </location>
    <ligand>
        <name>deamido-NAD(+)</name>
        <dbReference type="ChEBI" id="CHEBI:58437"/>
        <note>ligand shared between two neighboring subunits</note>
    </ligand>
</feature>
<feature type="binding site" evidence="7">
    <location>
        <position position="397"/>
    </location>
    <ligand>
        <name>ATP</name>
        <dbReference type="ChEBI" id="CHEBI:30616"/>
    </ligand>
</feature>
<feature type="binding site" evidence="7">
    <location>
        <position position="373"/>
    </location>
    <ligand>
        <name>deamido-NAD(+)</name>
        <dbReference type="ChEBI" id="CHEBI:58437"/>
        <note>ligand shared between two neighboring subunits</note>
    </ligand>
</feature>
<gene>
    <name evidence="7" type="primary">nadE</name>
    <name evidence="12" type="ORF">SAMN06295987_102342</name>
</gene>
<dbReference type="Pfam" id="PF02540">
    <property type="entry name" value="NAD_synthase"/>
    <property type="match status" value="1"/>
</dbReference>
<dbReference type="GO" id="GO:0005524">
    <property type="term" value="F:ATP binding"/>
    <property type="evidence" value="ECO:0007669"/>
    <property type="project" value="UniProtKB-UniRule"/>
</dbReference>
<proteinExistence type="inferred from homology"/>